<name>A0A067Q6S9_9AGAM</name>
<keyword evidence="3 7" id="KW-0812">Transmembrane</keyword>
<dbReference type="InterPro" id="IPR020846">
    <property type="entry name" value="MFS_dom"/>
</dbReference>
<dbReference type="InterPro" id="IPR005828">
    <property type="entry name" value="MFS_sugar_transport-like"/>
</dbReference>
<proteinExistence type="predicted"/>
<feature type="region of interest" description="Disordered" evidence="6">
    <location>
        <begin position="1"/>
        <end position="89"/>
    </location>
</feature>
<feature type="region of interest" description="Disordered" evidence="6">
    <location>
        <begin position="516"/>
        <end position="567"/>
    </location>
</feature>
<dbReference type="AlphaFoldDB" id="A0A067Q6S9"/>
<feature type="transmembrane region" description="Helical" evidence="7">
    <location>
        <begin position="101"/>
        <end position="125"/>
    </location>
</feature>
<feature type="transmembrane region" description="Helical" evidence="7">
    <location>
        <begin position="137"/>
        <end position="157"/>
    </location>
</feature>
<reference evidence="10" key="1">
    <citation type="journal article" date="2014" name="Proc. Natl. Acad. Sci. U.S.A.">
        <title>Extensive sampling of basidiomycete genomes demonstrates inadequacy of the white-rot/brown-rot paradigm for wood decay fungi.</title>
        <authorList>
            <person name="Riley R."/>
            <person name="Salamov A.A."/>
            <person name="Brown D.W."/>
            <person name="Nagy L.G."/>
            <person name="Floudas D."/>
            <person name="Held B.W."/>
            <person name="Levasseur A."/>
            <person name="Lombard V."/>
            <person name="Morin E."/>
            <person name="Otillar R."/>
            <person name="Lindquist E.A."/>
            <person name="Sun H."/>
            <person name="LaButti K.M."/>
            <person name="Schmutz J."/>
            <person name="Jabbour D."/>
            <person name="Luo H."/>
            <person name="Baker S.E."/>
            <person name="Pisabarro A.G."/>
            <person name="Walton J.D."/>
            <person name="Blanchette R.A."/>
            <person name="Henrissat B."/>
            <person name="Martin F."/>
            <person name="Cullen D."/>
            <person name="Hibbett D.S."/>
            <person name="Grigoriev I.V."/>
        </authorList>
    </citation>
    <scope>NUCLEOTIDE SEQUENCE [LARGE SCALE GENOMIC DNA]</scope>
    <source>
        <strain evidence="10">MUCL 33604</strain>
    </source>
</reference>
<dbReference type="GO" id="GO:0016020">
    <property type="term" value="C:membrane"/>
    <property type="evidence" value="ECO:0007669"/>
    <property type="project" value="UniProtKB-SubCell"/>
</dbReference>
<dbReference type="PROSITE" id="PS50850">
    <property type="entry name" value="MFS"/>
    <property type="match status" value="1"/>
</dbReference>
<comment type="subcellular location">
    <subcellularLocation>
        <location evidence="1">Membrane</location>
        <topology evidence="1">Multi-pass membrane protein</topology>
    </subcellularLocation>
</comment>
<dbReference type="SUPFAM" id="SSF103473">
    <property type="entry name" value="MFS general substrate transporter"/>
    <property type="match status" value="1"/>
</dbReference>
<evidence type="ECO:0000256" key="7">
    <source>
        <dbReference type="SAM" id="Phobius"/>
    </source>
</evidence>
<feature type="transmembrane region" description="Helical" evidence="7">
    <location>
        <begin position="613"/>
        <end position="638"/>
    </location>
</feature>
<keyword evidence="5 7" id="KW-0472">Membrane</keyword>
<feature type="transmembrane region" description="Helical" evidence="7">
    <location>
        <begin position="777"/>
        <end position="796"/>
    </location>
</feature>
<feature type="transmembrane region" description="Helical" evidence="7">
    <location>
        <begin position="195"/>
        <end position="219"/>
    </location>
</feature>
<keyword evidence="4 7" id="KW-1133">Transmembrane helix</keyword>
<evidence type="ECO:0000313" key="9">
    <source>
        <dbReference type="EMBL" id="KDQ62758.1"/>
    </source>
</evidence>
<feature type="compositionally biased region" description="Gly residues" evidence="6">
    <location>
        <begin position="370"/>
        <end position="382"/>
    </location>
</feature>
<evidence type="ECO:0000256" key="5">
    <source>
        <dbReference type="ARBA" id="ARBA00023136"/>
    </source>
</evidence>
<feature type="region of interest" description="Disordered" evidence="6">
    <location>
        <begin position="355"/>
        <end position="457"/>
    </location>
</feature>
<feature type="transmembrane region" description="Helical" evidence="7">
    <location>
        <begin position="658"/>
        <end position="681"/>
    </location>
</feature>
<feature type="compositionally biased region" description="Basic and acidic residues" evidence="6">
    <location>
        <begin position="41"/>
        <end position="55"/>
    </location>
</feature>
<dbReference type="GO" id="GO:0022857">
    <property type="term" value="F:transmembrane transporter activity"/>
    <property type="evidence" value="ECO:0007669"/>
    <property type="project" value="InterPro"/>
</dbReference>
<feature type="compositionally biased region" description="Low complexity" evidence="6">
    <location>
        <begin position="7"/>
        <end position="21"/>
    </location>
</feature>
<feature type="transmembrane region" description="Helical" evidence="7">
    <location>
        <begin position="719"/>
        <end position="736"/>
    </location>
</feature>
<dbReference type="Gene3D" id="1.20.1250.20">
    <property type="entry name" value="MFS general substrate transporter like domains"/>
    <property type="match status" value="2"/>
</dbReference>
<protein>
    <recommendedName>
        <fullName evidence="8">Major facilitator superfamily (MFS) profile domain-containing protein</fullName>
    </recommendedName>
</protein>
<sequence>MASLNPRTSILWTDSTTTTRTTHSESRRMSLLNNGGYFSGWEEREGRGDVERQGEEAEDDGEGEYGEGEEEEEEDEEEEEEDRRTPLDRTIDRIGMGSYQWILLSLCGFGWMADNMWIQAVAIILPRVQRHFDVPDSYIGVLSSSMFGGMMFGAIGWGTCSDLIGRSAAFNLTLCFTALFGLLASYVNTFTGLCVVLFLLGSAVGGSMPTDGTLILEYIPKGKHYLVTALSVFFSFGAVVSAVVGLVIIPGNSCPRAGEEGGGEGVCDVNTQNLGWKYMLMTLGLITLSMFIARLLFFRLYESPRYLVHAGRKEEALASLKMIVKFNGSGEGEWVIGLGDVEDVRVNAKADGCASANGLGTELEGDRRGSGGYVEGGDGGGDVNTPFLAYHEDQPAYPPPSTTLFDEDTGGVHPTPSNPDGEAGLPLPSHHERQTSSTVLRTGSDESKGYSSTGESDVVLEGHTFTPLTPGLPPPTLNALMQLATPATTQSLPDGVGMARKQIPVSGLTDIFPADPSKFDSGVSPQKELPLSPNSLSRFPSTTSLPSPTPRPRRATSHSRHRASTHFHHLRRRSLSSVSMRSLQKRVSWLPRWIRKPFLAWLDRISIVLQPEWIRITVLVWAVWCCMSLAYTMFNVFLPKLLETRSGGEGVLNKGLEGNLWDVVIFTLGGCPGALLGAYLIESPLGRRRSLALSTFVTAFFCFVFAQVTSGWAVRASTVGISLSATTMWAVLYGWTPEIFDTKIRGSACGIASALSRIGGMIAPILGGSLLMVNNSLPVYTSVGVFLMAGVCVLMLRGGEGEAGMRGLMH</sequence>
<feature type="compositionally biased region" description="Acidic residues" evidence="6">
    <location>
        <begin position="56"/>
        <end position="81"/>
    </location>
</feature>
<keyword evidence="10" id="KW-1185">Reference proteome</keyword>
<organism evidence="9 10">
    <name type="scientific">Jaapia argillacea MUCL 33604</name>
    <dbReference type="NCBI Taxonomy" id="933084"/>
    <lineage>
        <taxon>Eukaryota</taxon>
        <taxon>Fungi</taxon>
        <taxon>Dikarya</taxon>
        <taxon>Basidiomycota</taxon>
        <taxon>Agaricomycotina</taxon>
        <taxon>Agaricomycetes</taxon>
        <taxon>Agaricomycetidae</taxon>
        <taxon>Jaapiales</taxon>
        <taxon>Jaapiaceae</taxon>
        <taxon>Jaapia</taxon>
    </lineage>
</organism>
<feature type="compositionally biased region" description="Low complexity" evidence="6">
    <location>
        <begin position="535"/>
        <end position="546"/>
    </location>
</feature>
<evidence type="ECO:0000256" key="4">
    <source>
        <dbReference type="ARBA" id="ARBA00022989"/>
    </source>
</evidence>
<dbReference type="Pfam" id="PF00083">
    <property type="entry name" value="Sugar_tr"/>
    <property type="match status" value="1"/>
</dbReference>
<dbReference type="InterPro" id="IPR011701">
    <property type="entry name" value="MFS"/>
</dbReference>
<evidence type="ECO:0000256" key="1">
    <source>
        <dbReference type="ARBA" id="ARBA00004141"/>
    </source>
</evidence>
<dbReference type="STRING" id="933084.A0A067Q6S9"/>
<evidence type="ECO:0000313" key="10">
    <source>
        <dbReference type="Proteomes" id="UP000027265"/>
    </source>
</evidence>
<dbReference type="PANTHER" id="PTHR23511">
    <property type="entry name" value="SYNAPTIC VESICLE GLYCOPROTEIN 2"/>
    <property type="match status" value="1"/>
</dbReference>
<evidence type="ECO:0000256" key="2">
    <source>
        <dbReference type="ARBA" id="ARBA00022448"/>
    </source>
</evidence>
<evidence type="ECO:0000256" key="6">
    <source>
        <dbReference type="SAM" id="MobiDB-lite"/>
    </source>
</evidence>
<evidence type="ECO:0000256" key="3">
    <source>
        <dbReference type="ARBA" id="ARBA00022692"/>
    </source>
</evidence>
<dbReference type="HOGENOM" id="CLU_001265_52_3_1"/>
<feature type="domain" description="Major facilitator superfamily (MFS) profile" evidence="8">
    <location>
        <begin position="103"/>
        <end position="802"/>
    </location>
</feature>
<feature type="transmembrane region" description="Helical" evidence="7">
    <location>
        <begin position="278"/>
        <end position="297"/>
    </location>
</feature>
<dbReference type="OrthoDB" id="4139357at2759"/>
<dbReference type="EMBL" id="KL197711">
    <property type="protein sequence ID" value="KDQ62758.1"/>
    <property type="molecule type" value="Genomic_DNA"/>
</dbReference>
<dbReference type="Proteomes" id="UP000027265">
    <property type="component" value="Unassembled WGS sequence"/>
</dbReference>
<feature type="transmembrane region" description="Helical" evidence="7">
    <location>
        <begin position="226"/>
        <end position="249"/>
    </location>
</feature>
<evidence type="ECO:0000259" key="8">
    <source>
        <dbReference type="PROSITE" id="PS50850"/>
    </source>
</evidence>
<dbReference type="InterPro" id="IPR036259">
    <property type="entry name" value="MFS_trans_sf"/>
</dbReference>
<keyword evidence="2" id="KW-0813">Transport</keyword>
<feature type="transmembrane region" description="Helical" evidence="7">
    <location>
        <begin position="693"/>
        <end position="713"/>
    </location>
</feature>
<accession>A0A067Q6S9</accession>
<feature type="compositionally biased region" description="Basic residues" evidence="6">
    <location>
        <begin position="551"/>
        <end position="567"/>
    </location>
</feature>
<gene>
    <name evidence="9" type="ORF">JAAARDRAFT_149872</name>
</gene>
<dbReference type="PANTHER" id="PTHR23511:SF5">
    <property type="entry name" value="MAJOR FACILITATOR-TYPE TRANSPORTER HXNZ-RELATED"/>
    <property type="match status" value="1"/>
</dbReference>
<dbReference type="InParanoid" id="A0A067Q6S9"/>
<feature type="transmembrane region" description="Helical" evidence="7">
    <location>
        <begin position="748"/>
        <end position="771"/>
    </location>
</feature>
<feature type="transmembrane region" description="Helical" evidence="7">
    <location>
        <begin position="169"/>
        <end position="189"/>
    </location>
</feature>
<dbReference type="Pfam" id="PF07690">
    <property type="entry name" value="MFS_1"/>
    <property type="match status" value="1"/>
</dbReference>